<reference evidence="1 2" key="1">
    <citation type="submission" date="2020-07" db="EMBL/GenBank/DDBJ databases">
        <title>Sequencing the genomes of 1000 actinobacteria strains.</title>
        <authorList>
            <person name="Klenk H.-P."/>
        </authorList>
    </citation>
    <scope>NUCLEOTIDE SEQUENCE [LARGE SCALE GENOMIC DNA]</scope>
    <source>
        <strain evidence="1 2">DSM 23987</strain>
    </source>
</reference>
<dbReference type="Pfam" id="PF15956">
    <property type="entry name" value="DUF4760"/>
    <property type="match status" value="1"/>
</dbReference>
<dbReference type="InterPro" id="IPR031876">
    <property type="entry name" value="DUF4760"/>
</dbReference>
<protein>
    <submittedName>
        <fullName evidence="1">Uncharacterized protein</fullName>
    </submittedName>
</protein>
<comment type="caution">
    <text evidence="1">The sequence shown here is derived from an EMBL/GenBank/DDBJ whole genome shotgun (WGS) entry which is preliminary data.</text>
</comment>
<keyword evidence="2" id="KW-1185">Reference proteome</keyword>
<name>A0A852WAE2_9MICO</name>
<accession>A0A852WAE2</accession>
<proteinExistence type="predicted"/>
<evidence type="ECO:0000313" key="2">
    <source>
        <dbReference type="Proteomes" id="UP000573599"/>
    </source>
</evidence>
<dbReference type="Proteomes" id="UP000573599">
    <property type="component" value="Unassembled WGS sequence"/>
</dbReference>
<organism evidence="1 2">
    <name type="scientific">Pedococcus badiiscoriae</name>
    <dbReference type="NCBI Taxonomy" id="642776"/>
    <lineage>
        <taxon>Bacteria</taxon>
        <taxon>Bacillati</taxon>
        <taxon>Actinomycetota</taxon>
        <taxon>Actinomycetes</taxon>
        <taxon>Micrococcales</taxon>
        <taxon>Intrasporangiaceae</taxon>
        <taxon>Pedococcus</taxon>
    </lineage>
</organism>
<gene>
    <name evidence="1" type="ORF">BJ986_000067</name>
</gene>
<evidence type="ECO:0000313" key="1">
    <source>
        <dbReference type="EMBL" id="NYG05580.1"/>
    </source>
</evidence>
<dbReference type="RefSeq" id="WP_179420182.1">
    <property type="nucleotide sequence ID" value="NZ_JACCAB010000001.1"/>
</dbReference>
<sequence>MADRQDGSLLVQLAQWGSAMGLEEAMQAVWADDFDPETASAQDLLVSRVLNWGETIGTLTKNGLIDTDLVLDWWWVAGVWARVGPAARALRDKQGVPELYENFEALAAKQSS</sequence>
<dbReference type="EMBL" id="JACCAB010000001">
    <property type="protein sequence ID" value="NYG05580.1"/>
    <property type="molecule type" value="Genomic_DNA"/>
</dbReference>
<dbReference type="AlphaFoldDB" id="A0A852WAE2"/>